<evidence type="ECO:0000256" key="1">
    <source>
        <dbReference type="ARBA" id="ARBA00001966"/>
    </source>
</evidence>
<dbReference type="InterPro" id="IPR007197">
    <property type="entry name" value="rSAM"/>
</dbReference>
<dbReference type="GO" id="GO:0051539">
    <property type="term" value="F:4 iron, 4 sulfur cluster binding"/>
    <property type="evidence" value="ECO:0007669"/>
    <property type="project" value="UniProtKB-KW"/>
</dbReference>
<name>A0A977PKD0_9CREN</name>
<evidence type="ECO:0000256" key="5">
    <source>
        <dbReference type="ARBA" id="ARBA00023004"/>
    </source>
</evidence>
<dbReference type="InterPro" id="IPR006638">
    <property type="entry name" value="Elp3/MiaA/NifB-like_rSAM"/>
</dbReference>
<dbReference type="SFLD" id="SFLDS00029">
    <property type="entry name" value="Radical_SAM"/>
    <property type="match status" value="1"/>
</dbReference>
<dbReference type="PIRSF" id="PIRSF037420">
    <property type="entry name" value="PQQ_syn_pqqE"/>
    <property type="match status" value="1"/>
</dbReference>
<dbReference type="PANTHER" id="PTHR11228:SF34">
    <property type="entry name" value="TUNGSTEN-CONTAINING ALDEHYDE FERREDOXIN OXIDOREDUCTASE COFACTOR MODIFYING PROTEIN"/>
    <property type="match status" value="1"/>
</dbReference>
<protein>
    <submittedName>
        <fullName evidence="8">Coenzyme PQQ biosynthesis protein E</fullName>
    </submittedName>
</protein>
<dbReference type="CDD" id="cd01335">
    <property type="entry name" value="Radical_SAM"/>
    <property type="match status" value="1"/>
</dbReference>
<dbReference type="InterPro" id="IPR013785">
    <property type="entry name" value="Aldolase_TIM"/>
</dbReference>
<dbReference type="PROSITE" id="PS51918">
    <property type="entry name" value="RADICAL_SAM"/>
    <property type="match status" value="1"/>
</dbReference>
<dbReference type="Pfam" id="PF04055">
    <property type="entry name" value="Radical_SAM"/>
    <property type="match status" value="1"/>
</dbReference>
<organism evidence="8 9">
    <name type="scientific">Ignicoccus pacificus DSM 13166</name>
    <dbReference type="NCBI Taxonomy" id="940294"/>
    <lineage>
        <taxon>Archaea</taxon>
        <taxon>Thermoproteota</taxon>
        <taxon>Thermoprotei</taxon>
        <taxon>Desulfurococcales</taxon>
        <taxon>Desulfurococcaceae</taxon>
        <taxon>Ignicoccus</taxon>
    </lineage>
</organism>
<reference evidence="8" key="1">
    <citation type="submission" date="2013-11" db="EMBL/GenBank/DDBJ databases">
        <title>Comparative genomics of Ignicoccus.</title>
        <authorList>
            <person name="Podar M."/>
        </authorList>
    </citation>
    <scope>NUCLEOTIDE SEQUENCE</scope>
    <source>
        <strain evidence="8">DSM 13166</strain>
    </source>
</reference>
<evidence type="ECO:0000259" key="7">
    <source>
        <dbReference type="PROSITE" id="PS51918"/>
    </source>
</evidence>
<evidence type="ECO:0000313" key="9">
    <source>
        <dbReference type="Proteomes" id="UP001063698"/>
    </source>
</evidence>
<keyword evidence="4" id="KW-0479">Metal-binding</keyword>
<proteinExistence type="predicted"/>
<dbReference type="CDD" id="cd21123">
    <property type="entry name" value="SPASM_MftC-like"/>
    <property type="match status" value="1"/>
</dbReference>
<dbReference type="InterPro" id="IPR017200">
    <property type="entry name" value="PqqE-like"/>
</dbReference>
<dbReference type="GO" id="GO:0046872">
    <property type="term" value="F:metal ion binding"/>
    <property type="evidence" value="ECO:0007669"/>
    <property type="project" value="UniProtKB-KW"/>
</dbReference>
<dbReference type="NCBIfam" id="TIGR04053">
    <property type="entry name" value="TIGR04053 family radical SAM/SPASM domain-containing protein"/>
    <property type="match status" value="1"/>
</dbReference>
<keyword evidence="3" id="KW-0949">S-adenosyl-L-methionine</keyword>
<dbReference type="SUPFAM" id="SSF102114">
    <property type="entry name" value="Radical SAM enzymes"/>
    <property type="match status" value="1"/>
</dbReference>
<dbReference type="GO" id="GO:0003824">
    <property type="term" value="F:catalytic activity"/>
    <property type="evidence" value="ECO:0007669"/>
    <property type="project" value="InterPro"/>
</dbReference>
<evidence type="ECO:0000256" key="6">
    <source>
        <dbReference type="ARBA" id="ARBA00023014"/>
    </source>
</evidence>
<dbReference type="InterPro" id="IPR058240">
    <property type="entry name" value="rSAM_sf"/>
</dbReference>
<sequence length="395" mass="44920">MLVFWETTKACKLVCKHCRAEAIEKPLPDELNTGEAKKFIDQLTEFSKPYPHLIMTGGDVLMRPDFWELAQYSISKGIRTLVAPSVTPLLTEKKIERMKEIGIIGMSLSLDGATAETHDGIRGIPGIFNRTLEVMKFVKSIGMFLQINTTVMKPTVNELPEVFKLVYEYNVDAWEVFFLIPTGRAGFELDLSKDEYWDVVNFLYDAAKYGKVTIRTTEAPFYRVVYRLRAVMDEKGMDVEKIGVGQLYYKLKERLEELMGPVPKEAPKQKRAPSAYTRDGYGIIFVAYNGDVYPSGFLPYKVGNVREKSLKEIYQRSEPLMKIRDWRNFKDPCGSCKFGIMCGGSRARAYAYFKDPFGYDPACKLGEVISNIPEVVEEALAPFKKLDRVTNVGQS</sequence>
<dbReference type="Proteomes" id="UP001063698">
    <property type="component" value="Chromosome"/>
</dbReference>
<keyword evidence="9" id="KW-1185">Reference proteome</keyword>
<dbReference type="SMART" id="SM00729">
    <property type="entry name" value="Elp3"/>
    <property type="match status" value="1"/>
</dbReference>
<dbReference type="PANTHER" id="PTHR11228">
    <property type="entry name" value="RADICAL SAM DOMAIN PROTEIN"/>
    <property type="match status" value="1"/>
</dbReference>
<comment type="cofactor">
    <cofactor evidence="1">
        <name>[4Fe-4S] cluster</name>
        <dbReference type="ChEBI" id="CHEBI:49883"/>
    </cofactor>
</comment>
<dbReference type="InterPro" id="IPR050377">
    <property type="entry name" value="Radical_SAM_PqqE_MftC-like"/>
</dbReference>
<evidence type="ECO:0000256" key="4">
    <source>
        <dbReference type="ARBA" id="ARBA00022723"/>
    </source>
</evidence>
<feature type="domain" description="Radical SAM core" evidence="7">
    <location>
        <begin position="1"/>
        <end position="219"/>
    </location>
</feature>
<accession>A0A977PKD0</accession>
<dbReference type="SFLD" id="SFLDG01386">
    <property type="entry name" value="main_SPASM_domain-containing"/>
    <property type="match status" value="1"/>
</dbReference>
<keyword evidence="2" id="KW-0004">4Fe-4S</keyword>
<gene>
    <name evidence="8" type="ORF">IPA_08705</name>
</gene>
<evidence type="ECO:0000313" key="8">
    <source>
        <dbReference type="EMBL" id="UXD21843.1"/>
    </source>
</evidence>
<dbReference type="KEGG" id="ipc:IPA_08705"/>
<dbReference type="EMBL" id="CP006868">
    <property type="protein sequence ID" value="UXD21843.1"/>
    <property type="molecule type" value="Genomic_DNA"/>
</dbReference>
<keyword evidence="6" id="KW-0411">Iron-sulfur</keyword>
<dbReference type="AlphaFoldDB" id="A0A977PKD0"/>
<dbReference type="Gene3D" id="3.20.20.70">
    <property type="entry name" value="Aldolase class I"/>
    <property type="match status" value="1"/>
</dbReference>
<keyword evidence="5" id="KW-0408">Iron</keyword>
<evidence type="ECO:0000256" key="3">
    <source>
        <dbReference type="ARBA" id="ARBA00022691"/>
    </source>
</evidence>
<dbReference type="InterPro" id="IPR023885">
    <property type="entry name" value="4Fe4S-binding_SPASM_dom"/>
</dbReference>
<dbReference type="Pfam" id="PF13186">
    <property type="entry name" value="SPASM"/>
    <property type="match status" value="1"/>
</dbReference>
<dbReference type="SFLD" id="SFLDG01067">
    <property type="entry name" value="SPASM/twitch_domain_containing"/>
    <property type="match status" value="1"/>
</dbReference>
<evidence type="ECO:0000256" key="2">
    <source>
        <dbReference type="ARBA" id="ARBA00022485"/>
    </source>
</evidence>